<dbReference type="PANTHER" id="PTHR38406">
    <property type="entry name" value="TRANSCRIPTIONAL REPRESSOR OPI1"/>
    <property type="match status" value="1"/>
</dbReference>
<gene>
    <name evidence="2" type="ORF">BD311DRAFT_675448</name>
</gene>
<feature type="compositionally biased region" description="Low complexity" evidence="1">
    <location>
        <begin position="450"/>
        <end position="488"/>
    </location>
</feature>
<dbReference type="InterPro" id="IPR013927">
    <property type="entry name" value="TF_Opi1_Ccg-8"/>
</dbReference>
<dbReference type="GO" id="GO:0003714">
    <property type="term" value="F:transcription corepressor activity"/>
    <property type="evidence" value="ECO:0007669"/>
    <property type="project" value="InterPro"/>
</dbReference>
<protein>
    <submittedName>
        <fullName evidence="2">Opi1-domain-containing protein</fullName>
    </submittedName>
</protein>
<feature type="compositionally biased region" description="Low complexity" evidence="1">
    <location>
        <begin position="424"/>
        <end position="433"/>
    </location>
</feature>
<dbReference type="GO" id="GO:0005783">
    <property type="term" value="C:endoplasmic reticulum"/>
    <property type="evidence" value="ECO:0007669"/>
    <property type="project" value="TreeGrafter"/>
</dbReference>
<organism evidence="2">
    <name type="scientific">Dichomitus squalens</name>
    <dbReference type="NCBI Taxonomy" id="114155"/>
    <lineage>
        <taxon>Eukaryota</taxon>
        <taxon>Fungi</taxon>
        <taxon>Dikarya</taxon>
        <taxon>Basidiomycota</taxon>
        <taxon>Agaricomycotina</taxon>
        <taxon>Agaricomycetes</taxon>
        <taxon>Polyporales</taxon>
        <taxon>Polyporaceae</taxon>
        <taxon>Dichomitus</taxon>
    </lineage>
</organism>
<feature type="compositionally biased region" description="Low complexity" evidence="1">
    <location>
        <begin position="240"/>
        <end position="256"/>
    </location>
</feature>
<reference evidence="2" key="1">
    <citation type="submission" date="2019-01" db="EMBL/GenBank/DDBJ databases">
        <title>Draft genome sequences of three monokaryotic isolates of the white-rot basidiomycete fungus Dichomitus squalens.</title>
        <authorList>
            <consortium name="DOE Joint Genome Institute"/>
            <person name="Lopez S.C."/>
            <person name="Andreopoulos B."/>
            <person name="Pangilinan J."/>
            <person name="Lipzen A."/>
            <person name="Riley R."/>
            <person name="Ahrendt S."/>
            <person name="Ng V."/>
            <person name="Barry K."/>
            <person name="Daum C."/>
            <person name="Grigoriev I.V."/>
            <person name="Hilden K.S."/>
            <person name="Makela M.R."/>
            <person name="de Vries R.P."/>
        </authorList>
    </citation>
    <scope>NUCLEOTIDE SEQUENCE [LARGE SCALE GENOMIC DNA]</scope>
    <source>
        <strain evidence="2">OM18370.1</strain>
    </source>
</reference>
<feature type="compositionally biased region" description="Basic and acidic residues" evidence="1">
    <location>
        <begin position="674"/>
        <end position="687"/>
    </location>
</feature>
<feature type="compositionally biased region" description="Acidic residues" evidence="1">
    <location>
        <begin position="56"/>
        <end position="65"/>
    </location>
</feature>
<feature type="compositionally biased region" description="Basic and acidic residues" evidence="1">
    <location>
        <begin position="187"/>
        <end position="229"/>
    </location>
</feature>
<feature type="compositionally biased region" description="Basic and acidic residues" evidence="1">
    <location>
        <begin position="709"/>
        <end position="721"/>
    </location>
</feature>
<feature type="compositionally biased region" description="Basic and acidic residues" evidence="1">
    <location>
        <begin position="558"/>
        <end position="570"/>
    </location>
</feature>
<accession>A0A4Q9MAJ5</accession>
<feature type="region of interest" description="Disordered" evidence="1">
    <location>
        <begin position="15"/>
        <end position="92"/>
    </location>
</feature>
<dbReference type="GO" id="GO:0030968">
    <property type="term" value="P:endoplasmic reticulum unfolded protein response"/>
    <property type="evidence" value="ECO:0007669"/>
    <property type="project" value="TreeGrafter"/>
</dbReference>
<feature type="region of interest" description="Disordered" evidence="1">
    <location>
        <begin position="647"/>
        <end position="721"/>
    </location>
</feature>
<dbReference type="PANTHER" id="PTHR38406:SF1">
    <property type="entry name" value="TRANSCRIPTIONAL REPRESSOR OPI1"/>
    <property type="match status" value="1"/>
</dbReference>
<feature type="compositionally biased region" description="Low complexity" evidence="1">
    <location>
        <begin position="39"/>
        <end position="55"/>
    </location>
</feature>
<feature type="compositionally biased region" description="Basic and acidic residues" evidence="1">
    <location>
        <begin position="83"/>
        <end position="92"/>
    </location>
</feature>
<feature type="region of interest" description="Disordered" evidence="1">
    <location>
        <begin position="558"/>
        <end position="587"/>
    </location>
</feature>
<feature type="compositionally biased region" description="Low complexity" evidence="1">
    <location>
        <begin position="688"/>
        <end position="698"/>
    </location>
</feature>
<feature type="region of interest" description="Disordered" evidence="1">
    <location>
        <begin position="174"/>
        <end position="277"/>
    </location>
</feature>
<feature type="compositionally biased region" description="Low complexity" evidence="1">
    <location>
        <begin position="573"/>
        <end position="587"/>
    </location>
</feature>
<feature type="region of interest" description="Disordered" evidence="1">
    <location>
        <begin position="403"/>
        <end position="490"/>
    </location>
</feature>
<proteinExistence type="predicted"/>
<name>A0A4Q9MAJ5_9APHY</name>
<dbReference type="Proteomes" id="UP000292957">
    <property type="component" value="Unassembled WGS sequence"/>
</dbReference>
<feature type="compositionally biased region" description="Polar residues" evidence="1">
    <location>
        <begin position="263"/>
        <end position="277"/>
    </location>
</feature>
<dbReference type="GO" id="GO:0008654">
    <property type="term" value="P:phospholipid biosynthetic process"/>
    <property type="evidence" value="ECO:0007669"/>
    <property type="project" value="TreeGrafter"/>
</dbReference>
<dbReference type="GO" id="GO:0006357">
    <property type="term" value="P:regulation of transcription by RNA polymerase II"/>
    <property type="evidence" value="ECO:0007669"/>
    <property type="project" value="TreeGrafter"/>
</dbReference>
<evidence type="ECO:0000313" key="2">
    <source>
        <dbReference type="EMBL" id="TBU22701.1"/>
    </source>
</evidence>
<dbReference type="GO" id="GO:0005634">
    <property type="term" value="C:nucleus"/>
    <property type="evidence" value="ECO:0007669"/>
    <property type="project" value="TreeGrafter"/>
</dbReference>
<dbReference type="EMBL" id="ML143530">
    <property type="protein sequence ID" value="TBU22701.1"/>
    <property type="molecule type" value="Genomic_DNA"/>
</dbReference>
<sequence>MALADQDESVRIAVRALGDMRNSTQHNSPSTSFQTTPTLSVTSAMSSPSLPSPSLIEEDLREDEMEDRRRLAPTSPSASEDAGAQRDGEEWKTLSRVQNIPLVNSALRAYEQSKASSRVVKADGRWMVVGAMGIYLQYGAEMMESSMKTISRPVIDRLPVGQLDEFASRQLDRLGSYTRGSSSRGRSRGDSVDSPDRRRPWESRDGSMTRSPSRETWSREDDTRSREATIIHSPLSAVAESRTPTPHSSSSSQPERPILPPASTLTQHADAQESQQVAQRSRWQTVFLEAGGISAALSEESMRRLKYCLQWLQYATAQIDAQILVLRNFIASLQPHGTSPHDTPISAQHLRTLQMAKRDVVDTIRQVVEVMSRYAGGALPEPARSRVRSFILCLPRRWATASGVGVDGPVSDRPGHSYDARGESTATSSTSSARQRHRGTAPYSYGPGEAGPSPRSRPASRAPSPVRGPSRGHSRQTSAAASGATPPTVDGATQAAQKILTLAMESLDMLRGVTGVFKDSLDRADIWVERLRVVGVQRGQNGNVEGDADGEIINYRDTHLPPFLPREHRGAHSPSSPLSPYAPLSPATPGSGYSTPFYSIPRSSSTGSLSGLAFPGPLSMAPPYDAPSPAGHAATVLDKLSLSSNHSEAGSRLATPKSALMGLPPEGDSGGGGRGEKRRNESDDGDRAVAAATALAGMAGSGGLSAKRIKQEEREVGMEVD</sequence>
<dbReference type="OrthoDB" id="2441642at2759"/>
<feature type="compositionally biased region" description="Polar residues" evidence="1">
    <location>
        <begin position="21"/>
        <end position="38"/>
    </location>
</feature>
<evidence type="ECO:0000256" key="1">
    <source>
        <dbReference type="SAM" id="MobiDB-lite"/>
    </source>
</evidence>
<feature type="compositionally biased region" description="Basic and acidic residues" evidence="1">
    <location>
        <begin position="413"/>
        <end position="422"/>
    </location>
</feature>
<dbReference type="AlphaFoldDB" id="A0A4Q9MAJ5"/>
<dbReference type="Pfam" id="PF08618">
    <property type="entry name" value="Opi1"/>
    <property type="match status" value="1"/>
</dbReference>